<name>A0ABC8KSF1_ERUVS</name>
<comment type="caution">
    <text evidence="1">The sequence shown here is derived from an EMBL/GenBank/DDBJ whole genome shotgun (WGS) entry which is preliminary data.</text>
</comment>
<dbReference type="Proteomes" id="UP001642260">
    <property type="component" value="Unassembled WGS sequence"/>
</dbReference>
<dbReference type="AlphaFoldDB" id="A0ABC8KSF1"/>
<reference evidence="1 2" key="1">
    <citation type="submission" date="2022-03" db="EMBL/GenBank/DDBJ databases">
        <authorList>
            <person name="Macdonald S."/>
            <person name="Ahmed S."/>
            <person name="Newling K."/>
        </authorList>
    </citation>
    <scope>NUCLEOTIDE SEQUENCE [LARGE SCALE GENOMIC DNA]</scope>
</reference>
<gene>
    <name evidence="1" type="ORF">ERUC_LOCUS27184</name>
</gene>
<organism evidence="1 2">
    <name type="scientific">Eruca vesicaria subsp. sativa</name>
    <name type="common">Garden rocket</name>
    <name type="synonym">Eruca sativa</name>
    <dbReference type="NCBI Taxonomy" id="29727"/>
    <lineage>
        <taxon>Eukaryota</taxon>
        <taxon>Viridiplantae</taxon>
        <taxon>Streptophyta</taxon>
        <taxon>Embryophyta</taxon>
        <taxon>Tracheophyta</taxon>
        <taxon>Spermatophyta</taxon>
        <taxon>Magnoliopsida</taxon>
        <taxon>eudicotyledons</taxon>
        <taxon>Gunneridae</taxon>
        <taxon>Pentapetalae</taxon>
        <taxon>rosids</taxon>
        <taxon>malvids</taxon>
        <taxon>Brassicales</taxon>
        <taxon>Brassicaceae</taxon>
        <taxon>Brassiceae</taxon>
        <taxon>Eruca</taxon>
    </lineage>
</organism>
<accession>A0ABC8KSF1</accession>
<keyword evidence="2" id="KW-1185">Reference proteome</keyword>
<protein>
    <submittedName>
        <fullName evidence="1">Uncharacterized protein</fullName>
    </submittedName>
</protein>
<dbReference type="EMBL" id="CAKOAT010307376">
    <property type="protein sequence ID" value="CAH8361428.1"/>
    <property type="molecule type" value="Genomic_DNA"/>
</dbReference>
<sequence length="212" mass="23918">MVLLDTPRDLYAKRDLLHRGLFFWNSFTLDRIRDAVELHRSCGILRPLHLSDADEPRSKAVPAQRERVRPQKDKGIAFRSVSEDPPIPGWETGIGREVVAEGSRLINEVAERDHAQTESHSRALVCAERRVRRKAATELARRAALFNNEFQGLKEAHEDMGDFRECRGSVASLLKSQDADFSFLPEIAIMSGLMDGGVHAESRVPPIEGRIR</sequence>
<proteinExistence type="predicted"/>
<evidence type="ECO:0000313" key="1">
    <source>
        <dbReference type="EMBL" id="CAH8361428.1"/>
    </source>
</evidence>
<evidence type="ECO:0000313" key="2">
    <source>
        <dbReference type="Proteomes" id="UP001642260"/>
    </source>
</evidence>